<evidence type="ECO:0000313" key="1">
    <source>
        <dbReference type="EMBL" id="MBD2830207.1"/>
    </source>
</evidence>
<proteinExistence type="predicted"/>
<name>A0A927GPN7_STRGL</name>
<comment type="caution">
    <text evidence="1">The sequence shown here is derived from an EMBL/GenBank/DDBJ whole genome shotgun (WGS) entry which is preliminary data.</text>
</comment>
<dbReference type="EMBL" id="JACWUS010000011">
    <property type="protein sequence ID" value="MBD2830207.1"/>
    <property type="molecule type" value="Genomic_DNA"/>
</dbReference>
<gene>
    <name evidence="1" type="ORF">ID875_24965</name>
</gene>
<sequence>MRRPTDMSPTLHHEYDVRVLAVRPWGLDVVLPDGTAGQIVNAKDPHWPDGDQESSVGTVVRAVVLDDERDPVRLSALADDRAIARSLREGTAG</sequence>
<protein>
    <submittedName>
        <fullName evidence="1">Uncharacterized protein</fullName>
    </submittedName>
</protein>
<dbReference type="AlphaFoldDB" id="A0A927GPN7"/>
<reference evidence="1" key="1">
    <citation type="journal article" date="2020" name="PLoS ONE">
        <title>Isolation and characterization of Streptomyces bacteriophages and Streptomyces strains encoding biosynthetic arsenals: Streptomyces strains and phages for antibiotic discovery.</title>
        <authorList>
            <person name="Montano E.T."/>
            <person name="Nideffer J.F."/>
            <person name="Brumage L."/>
            <person name="Erb M."/>
            <person name="Derman A.I."/>
            <person name="Davis J.P."/>
            <person name="Estrada E."/>
            <person name="Fu S."/>
            <person name="Le D."/>
            <person name="Vuppala A."/>
            <person name="Tran C."/>
            <person name="Luterstein E."/>
            <person name="Lakkaraju S."/>
            <person name="Panchagnula S."/>
            <person name="Ren C."/>
            <person name="Doan J."/>
            <person name="Tran S."/>
            <person name="Soriano J."/>
            <person name="Fujita Y."/>
            <person name="Gutala P."/>
            <person name="Fujii Q."/>
            <person name="Lee M."/>
            <person name="Bui A."/>
            <person name="Villarreal C."/>
            <person name="Shing S.R."/>
            <person name="Kim S."/>
            <person name="Freeman D."/>
            <person name="Racha V."/>
            <person name="Ho A."/>
            <person name="Kumar P."/>
            <person name="Falah K."/>
            <person name="Dawson T."/>
            <person name="Enustun E."/>
            <person name="Prichard A."/>
            <person name="Gomez A."/>
            <person name="Khanna K."/>
            <person name="Trigg S."/>
            <person name="Fernandez L."/>
            <person name="Pogliano K."/>
            <person name="Pogliano J."/>
        </authorList>
    </citation>
    <scope>NUCLEOTIDE SEQUENCE</scope>
    <source>
        <strain evidence="1">QF2</strain>
    </source>
</reference>
<accession>A0A927GPN7</accession>
<organism evidence="1">
    <name type="scientific">Streptomyces globisporus</name>
    <dbReference type="NCBI Taxonomy" id="1908"/>
    <lineage>
        <taxon>Bacteria</taxon>
        <taxon>Bacillati</taxon>
        <taxon>Actinomycetota</taxon>
        <taxon>Actinomycetes</taxon>
        <taxon>Kitasatosporales</taxon>
        <taxon>Streptomycetaceae</taxon>
        <taxon>Streptomyces</taxon>
    </lineage>
</organism>